<dbReference type="PANTHER" id="PTHR43768:SF3">
    <property type="entry name" value="TREHALOSE 6-PHOSPHATE PHOSPHATASE"/>
    <property type="match status" value="1"/>
</dbReference>
<dbReference type="NCBIfam" id="TIGR01484">
    <property type="entry name" value="HAD-SF-IIB"/>
    <property type="match status" value="1"/>
</dbReference>
<evidence type="ECO:0000313" key="6">
    <source>
        <dbReference type="Proteomes" id="UP000788419"/>
    </source>
</evidence>
<comment type="similarity">
    <text evidence="2 4">Belongs to the trehalose phosphatase family.</text>
</comment>
<dbReference type="InterPro" id="IPR036412">
    <property type="entry name" value="HAD-like_sf"/>
</dbReference>
<comment type="pathway">
    <text evidence="1 4">Glycan biosynthesis; trehalose biosynthesis.</text>
</comment>
<dbReference type="PANTHER" id="PTHR43768">
    <property type="entry name" value="TREHALOSE 6-PHOSPHATE PHOSPHATASE"/>
    <property type="match status" value="1"/>
</dbReference>
<dbReference type="Pfam" id="PF02358">
    <property type="entry name" value="Trehalose_PPase"/>
    <property type="match status" value="1"/>
</dbReference>
<comment type="cofactor">
    <cofactor evidence="4">
        <name>Mg(2+)</name>
        <dbReference type="ChEBI" id="CHEBI:18420"/>
    </cofactor>
</comment>
<dbReference type="NCBIfam" id="TIGR00685">
    <property type="entry name" value="T6PP"/>
    <property type="match status" value="1"/>
</dbReference>
<evidence type="ECO:0000256" key="1">
    <source>
        <dbReference type="ARBA" id="ARBA00005199"/>
    </source>
</evidence>
<dbReference type="InterPro" id="IPR003337">
    <property type="entry name" value="Trehalose_PPase"/>
</dbReference>
<evidence type="ECO:0000313" key="5">
    <source>
        <dbReference type="EMBL" id="KAF1691831.1"/>
    </source>
</evidence>
<comment type="caution">
    <text evidence="5">The sequence shown here is derived from an EMBL/GenBank/DDBJ whole genome shotgun (WGS) entry which is preliminary data.</text>
</comment>
<evidence type="ECO:0000256" key="2">
    <source>
        <dbReference type="ARBA" id="ARBA00008770"/>
    </source>
</evidence>
<dbReference type="SUPFAM" id="SSF56784">
    <property type="entry name" value="HAD-like"/>
    <property type="match status" value="1"/>
</dbReference>
<dbReference type="InterPro" id="IPR006379">
    <property type="entry name" value="HAD-SF_hydro_IIB"/>
</dbReference>
<reference evidence="5 6" key="1">
    <citation type="submission" date="2017-10" db="EMBL/GenBank/DDBJ databases">
        <title>Whole genome sequencing of members of genus Pseudoxanthomonas.</title>
        <authorList>
            <person name="Kumar S."/>
            <person name="Bansal K."/>
            <person name="Kaur A."/>
            <person name="Patil P."/>
            <person name="Sharma S."/>
            <person name="Patil P.B."/>
        </authorList>
    </citation>
    <scope>NUCLEOTIDE SEQUENCE [LARGE SCALE GENOMIC DNA]</scope>
    <source>
        <strain evidence="5 6">DSM 17801</strain>
    </source>
</reference>
<sequence length="266" mass="27745">MADANLPRPSPPPLDDDCALFLDVDGTLIGFSTDPASVRVPAQVLETIGAISDRLQGAVALVSGRPLVQLDTLFAPLRLPAAGLHGHEFRGDAQAAADIPEDTSAFLHELHRAATHLAAAHPGVLVEDKGVSLALHWRAAPQAADSVAGFARERIAGLPGYRLQPGDHVIEFVPEGSDKGAAVERMMARPPFAGRLPVFIGDDLTDEFGFAAAHRGGGWSVLVGARAGSIARHALADPDAVHEWLRANALQASVMARRSTGAGADG</sequence>
<dbReference type="EMBL" id="PDWN01000020">
    <property type="protein sequence ID" value="KAF1691831.1"/>
    <property type="molecule type" value="Genomic_DNA"/>
</dbReference>
<keyword evidence="3 4" id="KW-0378">Hydrolase</keyword>
<dbReference type="Proteomes" id="UP000788419">
    <property type="component" value="Unassembled WGS sequence"/>
</dbReference>
<proteinExistence type="inferred from homology"/>
<accession>A0ABQ6Z3Q4</accession>
<dbReference type="InterPro" id="IPR023214">
    <property type="entry name" value="HAD_sf"/>
</dbReference>
<dbReference type="RefSeq" id="WP_162411567.1">
    <property type="nucleotide sequence ID" value="NZ_CP093331.1"/>
</dbReference>
<dbReference type="Gene3D" id="3.30.70.1020">
    <property type="entry name" value="Trehalose-6-phosphate phosphatase related protein, domain 2"/>
    <property type="match status" value="1"/>
</dbReference>
<protein>
    <recommendedName>
        <fullName evidence="4">Trehalose 6-phosphate phosphatase</fullName>
        <ecNumber evidence="4">3.1.3.12</ecNumber>
    </recommendedName>
</protein>
<comment type="function">
    <text evidence="4">Removes the phosphate from trehalose 6-phosphate to produce free trehalose.</text>
</comment>
<dbReference type="Gene3D" id="3.40.50.1000">
    <property type="entry name" value="HAD superfamily/HAD-like"/>
    <property type="match status" value="1"/>
</dbReference>
<keyword evidence="6" id="KW-1185">Reference proteome</keyword>
<dbReference type="CDD" id="cd01627">
    <property type="entry name" value="HAD_TPP"/>
    <property type="match status" value="1"/>
</dbReference>
<comment type="catalytic activity">
    <reaction evidence="4">
        <text>alpha,alpha-trehalose 6-phosphate + H2O = alpha,alpha-trehalose + phosphate</text>
        <dbReference type="Rhea" id="RHEA:23420"/>
        <dbReference type="ChEBI" id="CHEBI:15377"/>
        <dbReference type="ChEBI" id="CHEBI:16551"/>
        <dbReference type="ChEBI" id="CHEBI:43474"/>
        <dbReference type="ChEBI" id="CHEBI:58429"/>
        <dbReference type="EC" id="3.1.3.12"/>
    </reaction>
</comment>
<dbReference type="InterPro" id="IPR044651">
    <property type="entry name" value="OTSB-like"/>
</dbReference>
<keyword evidence="4" id="KW-0460">Magnesium</keyword>
<evidence type="ECO:0000256" key="3">
    <source>
        <dbReference type="ARBA" id="ARBA00022801"/>
    </source>
</evidence>
<evidence type="ECO:0000256" key="4">
    <source>
        <dbReference type="RuleBase" id="RU361117"/>
    </source>
</evidence>
<dbReference type="EC" id="3.1.3.12" evidence="4"/>
<keyword evidence="4" id="KW-0479">Metal-binding</keyword>
<organism evidence="5 6">
    <name type="scientific">Pseudoxanthomonas daejeonensis</name>
    <dbReference type="NCBI Taxonomy" id="266062"/>
    <lineage>
        <taxon>Bacteria</taxon>
        <taxon>Pseudomonadati</taxon>
        <taxon>Pseudomonadota</taxon>
        <taxon>Gammaproteobacteria</taxon>
        <taxon>Lysobacterales</taxon>
        <taxon>Lysobacteraceae</taxon>
        <taxon>Pseudoxanthomonas</taxon>
    </lineage>
</organism>
<gene>
    <name evidence="5" type="primary">otsB</name>
    <name evidence="5" type="ORF">CSC65_15780</name>
</gene>
<name>A0ABQ6Z3Q4_9GAMM</name>